<name>A0A443J1M8_9RHOB</name>
<evidence type="ECO:0000313" key="4">
    <source>
        <dbReference type="EMBL" id="RWR33700.1"/>
    </source>
</evidence>
<gene>
    <name evidence="4" type="ORF">D2T29_05370</name>
    <name evidence="2" type="ORF">D2T30_18345</name>
    <name evidence="3" type="ORF">D2T31_03015</name>
    <name evidence="1" type="ORF">D2T33_03565</name>
</gene>
<dbReference type="EMBL" id="SAUW01000003">
    <property type="protein sequence ID" value="RWR14303.1"/>
    <property type="molecule type" value="Genomic_DNA"/>
</dbReference>
<dbReference type="Proteomes" id="UP000284476">
    <property type="component" value="Unassembled WGS sequence"/>
</dbReference>
<dbReference type="EMBL" id="SAUX01000002">
    <property type="protein sequence ID" value="RWR31947.1"/>
    <property type="molecule type" value="Genomic_DNA"/>
</dbReference>
<evidence type="ECO:0000313" key="2">
    <source>
        <dbReference type="EMBL" id="RWR17707.1"/>
    </source>
</evidence>
<organism evidence="1 8">
    <name type="scientific">Paenirhodobacter populi</name>
    <dbReference type="NCBI Taxonomy" id="2306993"/>
    <lineage>
        <taxon>Bacteria</taxon>
        <taxon>Pseudomonadati</taxon>
        <taxon>Pseudomonadota</taxon>
        <taxon>Alphaproteobacteria</taxon>
        <taxon>Rhodobacterales</taxon>
        <taxon>Rhodobacter group</taxon>
        <taxon>Paenirhodobacter</taxon>
    </lineage>
</organism>
<dbReference type="EMBL" id="SAUZ01000025">
    <property type="protein sequence ID" value="RWR17707.1"/>
    <property type="molecule type" value="Genomic_DNA"/>
</dbReference>
<keyword evidence="8" id="KW-1185">Reference proteome</keyword>
<evidence type="ECO:0000313" key="1">
    <source>
        <dbReference type="EMBL" id="RWR14303.1"/>
    </source>
</evidence>
<dbReference type="AlphaFoldDB" id="A0A443J1M8"/>
<reference evidence="5 6" key="2">
    <citation type="submission" date="2019-01" db="EMBL/GenBank/DDBJ databases">
        <authorList>
            <person name="Li Y."/>
        </authorList>
    </citation>
    <scope>NUCLEOTIDE SEQUENCE [LARGE SCALE GENOMIC DNA]</scope>
    <source>
        <strain evidence="4 5">07D10-4-3</strain>
        <strain evidence="1 8">2D-5</strain>
        <strain evidence="3 7">D19-10-3-21</strain>
        <strain evidence="2 6">SK2B-1</strain>
    </source>
</reference>
<accession>A0A443JAZ0</accession>
<dbReference type="Proteomes" id="UP000285295">
    <property type="component" value="Unassembled WGS sequence"/>
</dbReference>
<comment type="caution">
    <text evidence="1">The sequence shown here is derived from an EMBL/GenBank/DDBJ whole genome shotgun (WGS) entry which is preliminary data.</text>
</comment>
<accession>A0A443KLW1</accession>
<evidence type="ECO:0000313" key="8">
    <source>
        <dbReference type="Proteomes" id="UP000285710"/>
    </source>
</evidence>
<evidence type="ECO:0000313" key="3">
    <source>
        <dbReference type="EMBL" id="RWR31947.1"/>
    </source>
</evidence>
<evidence type="ECO:0000313" key="6">
    <source>
        <dbReference type="Proteomes" id="UP000284476"/>
    </source>
</evidence>
<evidence type="ECO:0000313" key="7">
    <source>
        <dbReference type="Proteomes" id="UP000285295"/>
    </source>
</evidence>
<dbReference type="Proteomes" id="UP000285710">
    <property type="component" value="Unassembled WGS sequence"/>
</dbReference>
<dbReference type="Proteomes" id="UP000284451">
    <property type="component" value="Unassembled WGS sequence"/>
</dbReference>
<reference evidence="5 6" key="1">
    <citation type="submission" date="2019-01" db="EMBL/GenBank/DDBJ databases">
        <title>Sinorhodobacter populi sp. nov. isolated from the symptomatic bark tissue of Populus euramericana canker.</title>
        <authorList>
            <person name="Xu G."/>
        </authorList>
    </citation>
    <scope>NUCLEOTIDE SEQUENCE [LARGE SCALE GENOMIC DNA]</scope>
    <source>
        <strain evidence="4 5">07D10-4-3</strain>
        <strain evidence="1 8">2D-5</strain>
        <strain evidence="3 7">D19-10-3-21</strain>
        <strain evidence="2 6">SK2B-1</strain>
    </source>
</reference>
<protein>
    <submittedName>
        <fullName evidence="1">Uncharacterized protein</fullName>
    </submittedName>
</protein>
<proteinExistence type="predicted"/>
<evidence type="ECO:0000313" key="5">
    <source>
        <dbReference type="Proteomes" id="UP000284451"/>
    </source>
</evidence>
<dbReference type="RefSeq" id="WP_128186819.1">
    <property type="nucleotide sequence ID" value="NZ_JBHRSO010000005.1"/>
</dbReference>
<sequence>MDTDRHTVTVRNAATHSYRPVRHLQENGNLHDEAHLVCDIPVLGEDGRIAACYVPLHPHVQE</sequence>
<accession>A0A443KGS3</accession>
<accession>A0A443J1M8</accession>
<dbReference type="EMBL" id="SAUY01000004">
    <property type="protein sequence ID" value="RWR33700.1"/>
    <property type="molecule type" value="Genomic_DNA"/>
</dbReference>